<comment type="caution">
    <text evidence="1">The sequence shown here is derived from an EMBL/GenBank/DDBJ whole genome shotgun (WGS) entry which is preliminary data.</text>
</comment>
<dbReference type="EMBL" id="JANIGO010000001">
    <property type="protein sequence ID" value="MCQ8895537.1"/>
    <property type="molecule type" value="Genomic_DNA"/>
</dbReference>
<dbReference type="RefSeq" id="WP_256763216.1">
    <property type="nucleotide sequence ID" value="NZ_JANIGO010000001.1"/>
</dbReference>
<dbReference type="Proteomes" id="UP001204142">
    <property type="component" value="Unassembled WGS sequence"/>
</dbReference>
<keyword evidence="2" id="KW-1185">Reference proteome</keyword>
<reference evidence="1 2" key="1">
    <citation type="submission" date="2022-07" db="EMBL/GenBank/DDBJ databases">
        <authorList>
            <person name="Xamxidin M."/>
            <person name="Wu M."/>
        </authorList>
    </citation>
    <scope>NUCLEOTIDE SEQUENCE [LARGE SCALE GENOMIC DNA]</scope>
    <source>
        <strain evidence="1 2">NBRC 111650</strain>
    </source>
</reference>
<gene>
    <name evidence="1" type="ORF">NQT62_03660</name>
</gene>
<organism evidence="1 2">
    <name type="scientific">Limnobacter humi</name>
    <dbReference type="NCBI Taxonomy" id="1778671"/>
    <lineage>
        <taxon>Bacteria</taxon>
        <taxon>Pseudomonadati</taxon>
        <taxon>Pseudomonadota</taxon>
        <taxon>Betaproteobacteria</taxon>
        <taxon>Burkholderiales</taxon>
        <taxon>Burkholderiaceae</taxon>
        <taxon>Limnobacter</taxon>
    </lineage>
</organism>
<protein>
    <submittedName>
        <fullName evidence="1">Uncharacterized protein</fullName>
    </submittedName>
</protein>
<evidence type="ECO:0000313" key="1">
    <source>
        <dbReference type="EMBL" id="MCQ8895537.1"/>
    </source>
</evidence>
<name>A0ABT1WFL1_9BURK</name>
<evidence type="ECO:0000313" key="2">
    <source>
        <dbReference type="Proteomes" id="UP001204142"/>
    </source>
</evidence>
<sequence length="71" mass="7550">MNGYEIATATVSQADKKMALISEKMTSPDFGSDIGDLLATQFQMSVVGISWSAAGKIVDDLTAPLKTIVNR</sequence>
<accession>A0ABT1WFL1</accession>
<proteinExistence type="predicted"/>